<keyword evidence="2" id="KW-0472">Membrane</keyword>
<evidence type="ECO:0000313" key="5">
    <source>
        <dbReference type="EMBL" id="QCT71914.1"/>
    </source>
</evidence>
<accession>A0A4P9C8Z6</accession>
<dbReference type="AlphaFoldDB" id="A0A4P9C8Z6"/>
<dbReference type="GO" id="GO:0008658">
    <property type="term" value="F:penicillin binding"/>
    <property type="evidence" value="ECO:0007669"/>
    <property type="project" value="InterPro"/>
</dbReference>
<dbReference type="InterPro" id="IPR008756">
    <property type="entry name" value="Peptidase_M56"/>
</dbReference>
<name>A0A4P9C8Z6_EUBML</name>
<reference evidence="5 6" key="1">
    <citation type="submission" date="2018-05" db="EMBL/GenBank/DDBJ databases">
        <title>Genome comparison of Eubacterium sp.</title>
        <authorList>
            <person name="Feng Y."/>
            <person name="Sanchez-Andrea I."/>
            <person name="Stams A.J.M."/>
            <person name="De Vos W.M."/>
        </authorList>
    </citation>
    <scope>NUCLEOTIDE SEQUENCE [LARGE SCALE GENOMIC DNA]</scope>
    <source>
        <strain evidence="5 6">YI</strain>
    </source>
</reference>
<dbReference type="PANTHER" id="PTHR34978">
    <property type="entry name" value="POSSIBLE SENSOR-TRANSDUCER PROTEIN BLAR"/>
    <property type="match status" value="1"/>
</dbReference>
<dbReference type="EMBL" id="CP029487">
    <property type="protein sequence ID" value="QCT71914.1"/>
    <property type="molecule type" value="Genomic_DNA"/>
</dbReference>
<keyword evidence="2" id="KW-1133">Transmembrane helix</keyword>
<dbReference type="KEGG" id="emt:CPZ25_011420"/>
<dbReference type="Pfam" id="PF00905">
    <property type="entry name" value="Transpeptidase"/>
    <property type="match status" value="1"/>
</dbReference>
<dbReference type="InterPro" id="IPR052173">
    <property type="entry name" value="Beta-lactam_resp_regulator"/>
</dbReference>
<dbReference type="RefSeq" id="WP_096918558.1">
    <property type="nucleotide sequence ID" value="NZ_CP029487.1"/>
</dbReference>
<feature type="domain" description="Penicillin-binding protein transpeptidase" evidence="3">
    <location>
        <begin position="373"/>
        <end position="581"/>
    </location>
</feature>
<proteinExistence type="inferred from homology"/>
<dbReference type="Gene3D" id="3.40.710.10">
    <property type="entry name" value="DD-peptidase/beta-lactamase superfamily"/>
    <property type="match status" value="1"/>
</dbReference>
<feature type="domain" description="Peptidase M56" evidence="4">
    <location>
        <begin position="9"/>
        <end position="300"/>
    </location>
</feature>
<gene>
    <name evidence="5" type="primary">blaR1</name>
    <name evidence="5" type="ORF">CPZ25_011420</name>
</gene>
<keyword evidence="6" id="KW-1185">Reference proteome</keyword>
<feature type="transmembrane region" description="Helical" evidence="2">
    <location>
        <begin position="314"/>
        <end position="336"/>
    </location>
</feature>
<feature type="transmembrane region" description="Helical" evidence="2">
    <location>
        <begin position="6"/>
        <end position="23"/>
    </location>
</feature>
<protein>
    <submittedName>
        <fullName evidence="5">BlaR1 family beta-lactam sensor/signal transducer</fullName>
    </submittedName>
</protein>
<evidence type="ECO:0000256" key="2">
    <source>
        <dbReference type="SAM" id="Phobius"/>
    </source>
</evidence>
<dbReference type="Gene3D" id="3.30.2010.10">
    <property type="entry name" value="Metalloproteases ('zincins'), catalytic domain"/>
    <property type="match status" value="1"/>
</dbReference>
<evidence type="ECO:0000259" key="4">
    <source>
        <dbReference type="Pfam" id="PF05569"/>
    </source>
</evidence>
<feature type="transmembrane region" description="Helical" evidence="2">
    <location>
        <begin position="35"/>
        <end position="53"/>
    </location>
</feature>
<evidence type="ECO:0000259" key="3">
    <source>
        <dbReference type="Pfam" id="PF00905"/>
    </source>
</evidence>
<dbReference type="Pfam" id="PF05569">
    <property type="entry name" value="Peptidase_M56"/>
    <property type="match status" value="1"/>
</dbReference>
<sequence length="588" mass="65838">MFLIRFLAGNIFCGLLVCVISGIKKLLGDRLTRRYHYYIWFVLLISLCVVLLPDSLFKAVGFSSFPMPGQSAVVAAGSGTATLSEASGWMQDFSQSVSRADSGRLTAWITAIWGCGALLSAMVCLAGVLRLHWLKKRFLQPDPVLSLTLKECQSVIPCHGRVKLCQSREINGPLTFGFFTHYIVLPKGITQQLTLAEVKNILLHELCHIKNKDIFLNHLMCALRIVYWFNPLVWYAFSRLRSDRELFCDDSVLARLPSEKERLNYGYTLLNFAGSSLNAFSTASSAGGTKKQLQERILAISRYKKEPPKKRWQSILVCLVTVLIALSQVPLISAFASSSDHYTPPGDITLTSENLDAYFGSTSGCFVLYDQSHDRYQAWHPEKTTERSSPFSTYKIYSALNALEQGVITPDSSLLKWDQQPYPFEAWNQDLDLASAMRHSVNWYFRRLDTQSGISELSSFYQFIGYGNAEVGRSIEDYWNASTLKISPLEQIDLLRKLRENAWGFSTQNIEAVKNALLLSDSPDCRLYGKTGSGKVNGQNVSGWFVGYVETPDNTCYFATNLQDSANANGPAAAQLTLSILRDMGIFQ</sequence>
<organism evidence="5 6">
    <name type="scientific">Eubacterium maltosivorans</name>
    <dbReference type="NCBI Taxonomy" id="2041044"/>
    <lineage>
        <taxon>Bacteria</taxon>
        <taxon>Bacillati</taxon>
        <taxon>Bacillota</taxon>
        <taxon>Clostridia</taxon>
        <taxon>Eubacteriales</taxon>
        <taxon>Eubacteriaceae</taxon>
        <taxon>Eubacterium</taxon>
    </lineage>
</organism>
<dbReference type="Proteomes" id="UP000218387">
    <property type="component" value="Chromosome"/>
</dbReference>
<comment type="similarity">
    <text evidence="1">Belongs to the peptidase M56 family.</text>
</comment>
<dbReference type="PANTHER" id="PTHR34978:SF3">
    <property type="entry name" value="SLR0241 PROTEIN"/>
    <property type="match status" value="1"/>
</dbReference>
<dbReference type="NCBIfam" id="NF000326">
    <property type="entry name" value="blaR1_generic"/>
    <property type="match status" value="1"/>
</dbReference>
<dbReference type="CDD" id="cd07341">
    <property type="entry name" value="M56_BlaR1_MecR1_like"/>
    <property type="match status" value="1"/>
</dbReference>
<dbReference type="InterPro" id="IPR012338">
    <property type="entry name" value="Beta-lactam/transpept-like"/>
</dbReference>
<evidence type="ECO:0000256" key="1">
    <source>
        <dbReference type="ARBA" id="ARBA00011075"/>
    </source>
</evidence>
<evidence type="ECO:0000313" key="6">
    <source>
        <dbReference type="Proteomes" id="UP000218387"/>
    </source>
</evidence>
<keyword evidence="2" id="KW-0812">Transmembrane</keyword>
<feature type="transmembrane region" description="Helical" evidence="2">
    <location>
        <begin position="105"/>
        <end position="129"/>
    </location>
</feature>
<dbReference type="SUPFAM" id="SSF56601">
    <property type="entry name" value="beta-lactamase/transpeptidase-like"/>
    <property type="match status" value="1"/>
</dbReference>
<dbReference type="InterPro" id="IPR001460">
    <property type="entry name" value="PCN-bd_Tpept"/>
</dbReference>